<gene>
    <name evidence="1" type="ORF">JYP53_15685</name>
</gene>
<keyword evidence="2" id="KW-1185">Reference proteome</keyword>
<name>A0ABS3BHQ7_9GAMM</name>
<reference evidence="1 2" key="1">
    <citation type="submission" date="2021-02" db="EMBL/GenBank/DDBJ databases">
        <title>PHA producing bacteria isolated from coastal sediment in Guangdong, Shenzhen.</title>
        <authorList>
            <person name="Zheng W."/>
            <person name="Yu S."/>
            <person name="Huang Y."/>
        </authorList>
    </citation>
    <scope>NUCLEOTIDE SEQUENCE [LARGE SCALE GENOMIC DNA]</scope>
    <source>
        <strain evidence="1 2">TN21-5</strain>
    </source>
</reference>
<proteinExistence type="predicted"/>
<dbReference type="Proteomes" id="UP000664344">
    <property type="component" value="Unassembled WGS sequence"/>
</dbReference>
<dbReference type="EMBL" id="JAFKDB010000020">
    <property type="protein sequence ID" value="MBN7771348.1"/>
    <property type="molecule type" value="Genomic_DNA"/>
</dbReference>
<organism evidence="1 2">
    <name type="scientific">Marinobacter daepoensis</name>
    <dbReference type="NCBI Taxonomy" id="262077"/>
    <lineage>
        <taxon>Bacteria</taxon>
        <taxon>Pseudomonadati</taxon>
        <taxon>Pseudomonadota</taxon>
        <taxon>Gammaproteobacteria</taxon>
        <taxon>Pseudomonadales</taxon>
        <taxon>Marinobacteraceae</taxon>
        <taxon>Marinobacter</taxon>
    </lineage>
</organism>
<evidence type="ECO:0000313" key="2">
    <source>
        <dbReference type="Proteomes" id="UP000664344"/>
    </source>
</evidence>
<protein>
    <submittedName>
        <fullName evidence="1">Uncharacterized protein</fullName>
    </submittedName>
</protein>
<comment type="caution">
    <text evidence="1">The sequence shown here is derived from an EMBL/GenBank/DDBJ whole genome shotgun (WGS) entry which is preliminary data.</text>
</comment>
<dbReference type="RefSeq" id="WP_206558176.1">
    <property type="nucleotide sequence ID" value="NZ_JAFKDB010000020.1"/>
</dbReference>
<accession>A0ABS3BHQ7</accession>
<sequence length="145" mass="16341">MTMRSELLDRLQALSEADPSCCPVVTLDEYFSGNDDEESIAPNNWGYGRPSIQVIYRHFKEIESRADVQGVYVGLHDEWSEALEDDELWPAAENVHVISSAAESEVQLWVEGLEADGVGTGWPYGEHKLSPKPLDGYTVYTVYWD</sequence>
<evidence type="ECO:0000313" key="1">
    <source>
        <dbReference type="EMBL" id="MBN7771348.1"/>
    </source>
</evidence>